<dbReference type="AlphaFoldDB" id="A0A3S4XJW2"/>
<accession>A0A3S4XJW2</accession>
<reference evidence="2 3" key="1">
    <citation type="submission" date="2018-12" db="EMBL/GenBank/DDBJ databases">
        <authorList>
            <consortium name="Pathogen Informatics"/>
        </authorList>
    </citation>
    <scope>NUCLEOTIDE SEQUENCE [LARGE SCALE GENOMIC DNA]</scope>
    <source>
        <strain evidence="2 3">NCTC10036</strain>
    </source>
</reference>
<organism evidence="2 3">
    <name type="scientific">Serratia rubidaea</name>
    <name type="common">Serratia marinorubra</name>
    <dbReference type="NCBI Taxonomy" id="61652"/>
    <lineage>
        <taxon>Bacteria</taxon>
        <taxon>Pseudomonadati</taxon>
        <taxon>Pseudomonadota</taxon>
        <taxon>Gammaproteobacteria</taxon>
        <taxon>Enterobacterales</taxon>
        <taxon>Yersiniaceae</taxon>
        <taxon>Serratia</taxon>
    </lineage>
</organism>
<dbReference type="EMBL" id="JADULK010000003">
    <property type="protein sequence ID" value="MBH1929698.1"/>
    <property type="molecule type" value="Genomic_DNA"/>
</dbReference>
<sequence length="212" mass="24039">MDAKQVAQGIVEGIASIPVTFGYSVRRTWEGSGAAGSSLKARNSKETERFIALIRSAVNKEEPIRKLVMIVITEFYTRLNDNGKKAVNEKLNRVEGKLVGRSLAQFYVANKIASTLIHKASYGMIYKRFISYSTTVSLNIVMFQGMIEQSALASRRMQVKYPWLYYKVRGMNLDMAYFLVEDFLEPYLIYISSPSQQFCAGVDNELDKILSR</sequence>
<dbReference type="Proteomes" id="UP000624159">
    <property type="component" value="Unassembled WGS sequence"/>
</dbReference>
<dbReference type="EMBL" id="LR134493">
    <property type="protein sequence ID" value="VEI68491.1"/>
    <property type="molecule type" value="Genomic_DNA"/>
</dbReference>
<gene>
    <name evidence="1" type="ORF">I5U13_08495</name>
    <name evidence="2" type="ORF">NCTC10036_03330</name>
</gene>
<evidence type="ECO:0000313" key="2">
    <source>
        <dbReference type="EMBL" id="VEI68491.1"/>
    </source>
</evidence>
<evidence type="ECO:0000313" key="3">
    <source>
        <dbReference type="Proteomes" id="UP000281904"/>
    </source>
</evidence>
<keyword evidence="4" id="KW-1185">Reference proteome</keyword>
<reference evidence="1 4" key="2">
    <citation type="submission" date="2020-11" db="EMBL/GenBank/DDBJ databases">
        <title>Enhanced detection system for hospital associated transmission using whole genome sequencing surveillance.</title>
        <authorList>
            <person name="Harrison L.H."/>
            <person name="Van Tyne D."/>
            <person name="Marsh J.W."/>
            <person name="Griffith M.P."/>
            <person name="Snyder D.J."/>
            <person name="Cooper V.S."/>
            <person name="Mustapha M."/>
        </authorList>
    </citation>
    <scope>NUCLEOTIDE SEQUENCE [LARGE SCALE GENOMIC DNA]</scope>
    <source>
        <strain evidence="1 4">SER00230</strain>
    </source>
</reference>
<evidence type="ECO:0000313" key="1">
    <source>
        <dbReference type="EMBL" id="MBH1929698.1"/>
    </source>
</evidence>
<proteinExistence type="predicted"/>
<protein>
    <submittedName>
        <fullName evidence="2">Uncharacterized protein</fullName>
    </submittedName>
</protein>
<evidence type="ECO:0000313" key="4">
    <source>
        <dbReference type="Proteomes" id="UP000624159"/>
    </source>
</evidence>
<dbReference type="RefSeq" id="WP_126531991.1">
    <property type="nucleotide sequence ID" value="NZ_JADULK010000003.1"/>
</dbReference>
<dbReference type="Proteomes" id="UP000281904">
    <property type="component" value="Chromosome"/>
</dbReference>
<name>A0A3S4XJW2_SERRU</name>